<dbReference type="NCBIfam" id="NF007797">
    <property type="entry name" value="PRK10502.1"/>
    <property type="match status" value="1"/>
</dbReference>
<keyword evidence="2 3" id="KW-0808">Transferase</keyword>
<evidence type="ECO:0000256" key="1">
    <source>
        <dbReference type="ARBA" id="ARBA00007274"/>
    </source>
</evidence>
<dbReference type="Proteomes" id="UP000515312">
    <property type="component" value="Chromosome"/>
</dbReference>
<protein>
    <submittedName>
        <fullName evidence="3">Colanic acid biosynthesis acetyltransferase WcaF</fullName>
    </submittedName>
</protein>
<dbReference type="KEGG" id="adin:H7849_24770"/>
<reference evidence="3 4" key="1">
    <citation type="submission" date="2020-08" db="EMBL/GenBank/DDBJ databases">
        <title>Edaphobacter telluris sp. nov. and Acidobacterium dinghuensis sp. nov., two acidobacteria isolated from forest soil.</title>
        <authorList>
            <person name="Fu J."/>
            <person name="Qiu L."/>
        </authorList>
    </citation>
    <scope>NUCLEOTIDE SEQUENCE [LARGE SCALE GENOMIC DNA]</scope>
    <source>
        <strain evidence="3">4Y35</strain>
    </source>
</reference>
<dbReference type="GO" id="GO:0008374">
    <property type="term" value="F:O-acyltransferase activity"/>
    <property type="evidence" value="ECO:0007669"/>
    <property type="project" value="TreeGrafter"/>
</dbReference>
<comment type="similarity">
    <text evidence="1">Belongs to the transferase hexapeptide repeat family.</text>
</comment>
<dbReference type="PANTHER" id="PTHR23416:SF23">
    <property type="entry name" value="ACETYLTRANSFERASE C18B11.09C-RELATED"/>
    <property type="match status" value="1"/>
</dbReference>
<dbReference type="AlphaFoldDB" id="A0A7G8BHZ6"/>
<dbReference type="CDD" id="cd05825">
    <property type="entry name" value="LbH_wcaF_like"/>
    <property type="match status" value="1"/>
</dbReference>
<gene>
    <name evidence="3" type="primary">wcaF</name>
    <name evidence="3" type="ORF">H7849_24770</name>
</gene>
<dbReference type="Gene3D" id="2.160.10.10">
    <property type="entry name" value="Hexapeptide repeat proteins"/>
    <property type="match status" value="1"/>
</dbReference>
<accession>A0A7G8BHZ6</accession>
<evidence type="ECO:0000313" key="3">
    <source>
        <dbReference type="EMBL" id="QNI32166.1"/>
    </source>
</evidence>
<dbReference type="InterPro" id="IPR051159">
    <property type="entry name" value="Hexapeptide_acetyltransf"/>
</dbReference>
<proteinExistence type="inferred from homology"/>
<dbReference type="InterPro" id="IPR001451">
    <property type="entry name" value="Hexapep"/>
</dbReference>
<dbReference type="GO" id="GO:0005829">
    <property type="term" value="C:cytosol"/>
    <property type="evidence" value="ECO:0007669"/>
    <property type="project" value="TreeGrafter"/>
</dbReference>
<organism evidence="3 4">
    <name type="scientific">Alloacidobacterium dinghuense</name>
    <dbReference type="NCBI Taxonomy" id="2763107"/>
    <lineage>
        <taxon>Bacteria</taxon>
        <taxon>Pseudomonadati</taxon>
        <taxon>Acidobacteriota</taxon>
        <taxon>Terriglobia</taxon>
        <taxon>Terriglobales</taxon>
        <taxon>Acidobacteriaceae</taxon>
        <taxon>Alloacidobacterium</taxon>
    </lineage>
</organism>
<evidence type="ECO:0000313" key="4">
    <source>
        <dbReference type="Proteomes" id="UP000515312"/>
    </source>
</evidence>
<keyword evidence="4" id="KW-1185">Reference proteome</keyword>
<name>A0A7G8BHZ6_9BACT</name>
<dbReference type="SUPFAM" id="SSF51161">
    <property type="entry name" value="Trimeric LpxA-like enzymes"/>
    <property type="match status" value="1"/>
</dbReference>
<dbReference type="EMBL" id="CP060394">
    <property type="protein sequence ID" value="QNI32166.1"/>
    <property type="molecule type" value="Genomic_DNA"/>
</dbReference>
<evidence type="ECO:0000256" key="2">
    <source>
        <dbReference type="ARBA" id="ARBA00022679"/>
    </source>
</evidence>
<dbReference type="Pfam" id="PF14602">
    <property type="entry name" value="Hexapep_2"/>
    <property type="match status" value="1"/>
</dbReference>
<dbReference type="PANTHER" id="PTHR23416">
    <property type="entry name" value="SIALIC ACID SYNTHASE-RELATED"/>
    <property type="match status" value="1"/>
</dbReference>
<dbReference type="RefSeq" id="WP_186743121.1">
    <property type="nucleotide sequence ID" value="NZ_CP060394.1"/>
</dbReference>
<dbReference type="Pfam" id="PF00132">
    <property type="entry name" value="Hexapep"/>
    <property type="match status" value="1"/>
</dbReference>
<dbReference type="InterPro" id="IPR011004">
    <property type="entry name" value="Trimer_LpxA-like_sf"/>
</dbReference>
<sequence>MTAPSRSFEPNDRIAITGPVQDLSAHHLPPNFRGRPAWFVQTWWLVQSLLFHTSPQVLYGWRRFLLKLFGAKIGKNVMFRPSVSVTYPWKLTIGEDCWIGDHVTLYTLGPIVIGNDTVISQHSYLAAASHDYTKPSFDIFAKQITVEDEVWIAAHCFIGPGVTVGRGAVVGSCSVTFKDVPPMMVCMGNPLKVIRPRVVTDTATR</sequence>